<accession>A0A8A0RM76</accession>
<keyword evidence="4" id="KW-1185">Reference proteome</keyword>
<feature type="transmembrane region" description="Helical" evidence="1">
    <location>
        <begin position="370"/>
        <end position="390"/>
    </location>
</feature>
<dbReference type="Gene3D" id="2.60.40.10">
    <property type="entry name" value="Immunoglobulins"/>
    <property type="match status" value="1"/>
</dbReference>
<dbReference type="Proteomes" id="UP000662904">
    <property type="component" value="Chromosome"/>
</dbReference>
<evidence type="ECO:0000256" key="1">
    <source>
        <dbReference type="SAM" id="Phobius"/>
    </source>
</evidence>
<feature type="domain" description="Alpha-galactosidase NEW3" evidence="2">
    <location>
        <begin position="277"/>
        <end position="351"/>
    </location>
</feature>
<dbReference type="Pfam" id="PF10633">
    <property type="entry name" value="NPCBM_assoc"/>
    <property type="match status" value="2"/>
</dbReference>
<keyword evidence="1" id="KW-0472">Membrane</keyword>
<name>A0A8A0RM76_9FIRM</name>
<dbReference type="AlphaFoldDB" id="A0A8A0RM76"/>
<dbReference type="PANTHER" id="PTHR39198:SF1">
    <property type="entry name" value="ALPHA-GALACTOSIDASE NEW3 DOMAIN-CONTAINING PROTEIN"/>
    <property type="match status" value="1"/>
</dbReference>
<evidence type="ECO:0000313" key="4">
    <source>
        <dbReference type="Proteomes" id="UP000662904"/>
    </source>
</evidence>
<organism evidence="3 4">
    <name type="scientific">Koleobacter methoxysyntrophicus</name>
    <dbReference type="NCBI Taxonomy" id="2751313"/>
    <lineage>
        <taxon>Bacteria</taxon>
        <taxon>Bacillati</taxon>
        <taxon>Bacillota</taxon>
        <taxon>Clostridia</taxon>
        <taxon>Koleobacterales</taxon>
        <taxon>Koleobacteraceae</taxon>
        <taxon>Koleobacter</taxon>
    </lineage>
</organism>
<protein>
    <recommendedName>
        <fullName evidence="2">Alpha-galactosidase NEW3 domain-containing protein</fullName>
    </recommendedName>
</protein>
<dbReference type="PANTHER" id="PTHR39198">
    <property type="entry name" value="HYPOTHETICAL MEMBRANE PROTEIN, CONSERVED"/>
    <property type="match status" value="1"/>
</dbReference>
<reference evidence="3" key="1">
    <citation type="submission" date="2020-07" db="EMBL/GenBank/DDBJ databases">
        <title>Koleobacter methoxysyntrophicus gen. nov., sp. nov., a novel anaerobic bacterium isolated from deep subsurface oil field and proposal of Koleobacterales ord. nov. in the phylum Firmicutes.</title>
        <authorList>
            <person name="Sakamoto S."/>
            <person name="Tamaki H."/>
        </authorList>
    </citation>
    <scope>NUCLEOTIDE SEQUENCE</scope>
    <source>
        <strain evidence="3">NRmbB1</strain>
    </source>
</reference>
<sequence>MTGMHGCRDYLKKYLIASLLVIVLLVVSLNASSVSAQSGLVLSTPFPGISIKTGQSVTFPLNIRNTGVTPQVVNLKVVSAPEGWKTALEGKGNIIHQVFVDSRSSEEVDLKIEIPDQTPEGNYNITVKASSSIGSDTLNISLKVKEEAEGGSKLVTQYSELEGTGNASFTFRVDLVNDRSKAQSYSLGAKAPRGWEVTFSPSYSSKHIASITVEPESTQGLDVEIKPPRVVKAGEYTIPITAVSANETLSTELKVIIKGTYDMNLTTSTGLLSVETTAGKKKEVTLVVENTGSLNLRGVTFSTWEPRDWSVDFEPKELDVIEPGQSKEVKAYIQPDSKAIAGDYVVRITASTPEVNRDVEFRVTVKTSTLWGFVGIAIIAALGYGVYWVFKEYGRR</sequence>
<dbReference type="RefSeq" id="WP_206706870.1">
    <property type="nucleotide sequence ID" value="NZ_CP059066.1"/>
</dbReference>
<dbReference type="KEGG" id="kme:H0A61_01886"/>
<evidence type="ECO:0000259" key="2">
    <source>
        <dbReference type="Pfam" id="PF10633"/>
    </source>
</evidence>
<keyword evidence="1" id="KW-0812">Transmembrane</keyword>
<keyword evidence="1" id="KW-1133">Transmembrane helix</keyword>
<dbReference type="InterPro" id="IPR018905">
    <property type="entry name" value="A-galactase_NEW3"/>
</dbReference>
<evidence type="ECO:0000313" key="3">
    <source>
        <dbReference type="EMBL" id="QSQ09515.1"/>
    </source>
</evidence>
<feature type="domain" description="Alpha-galactosidase NEW3" evidence="2">
    <location>
        <begin position="52"/>
        <end position="130"/>
    </location>
</feature>
<proteinExistence type="predicted"/>
<gene>
    <name evidence="3" type="ORF">H0A61_01886</name>
</gene>
<dbReference type="EMBL" id="CP059066">
    <property type="protein sequence ID" value="QSQ09515.1"/>
    <property type="molecule type" value="Genomic_DNA"/>
</dbReference>
<dbReference type="InterPro" id="IPR013783">
    <property type="entry name" value="Ig-like_fold"/>
</dbReference>